<dbReference type="Gene3D" id="3.40.50.10130">
    <property type="match status" value="1"/>
</dbReference>
<feature type="domain" description="ERCC4" evidence="2">
    <location>
        <begin position="132"/>
        <end position="221"/>
    </location>
</feature>
<dbReference type="InterPro" id="IPR011335">
    <property type="entry name" value="Restrct_endonuc-II-like"/>
</dbReference>
<dbReference type="AlphaFoldDB" id="A0A813EM90"/>
<gene>
    <name evidence="3" type="ORF">PGLA1383_LOCUS21386</name>
</gene>
<evidence type="ECO:0000313" key="4">
    <source>
        <dbReference type="Proteomes" id="UP000654075"/>
    </source>
</evidence>
<dbReference type="GO" id="GO:0003677">
    <property type="term" value="F:DNA binding"/>
    <property type="evidence" value="ECO:0007669"/>
    <property type="project" value="InterPro"/>
</dbReference>
<dbReference type="Proteomes" id="UP000654075">
    <property type="component" value="Unassembled WGS sequence"/>
</dbReference>
<dbReference type="InterPro" id="IPR003583">
    <property type="entry name" value="Hlx-hairpin-Hlx_DNA-bd_motif"/>
</dbReference>
<evidence type="ECO:0008006" key="5">
    <source>
        <dbReference type="Google" id="ProtNLM"/>
    </source>
</evidence>
<proteinExistence type="predicted"/>
<feature type="domain" description="Helix-hairpin-helix DNA-binding motif class 1" evidence="1">
    <location>
        <begin position="459"/>
        <end position="478"/>
    </location>
</feature>
<dbReference type="InterPro" id="IPR006166">
    <property type="entry name" value="ERCC4_domain"/>
</dbReference>
<dbReference type="EMBL" id="CAJNNV010015096">
    <property type="protein sequence ID" value="CAE8603169.1"/>
    <property type="molecule type" value="Genomic_DNA"/>
</dbReference>
<evidence type="ECO:0000259" key="2">
    <source>
        <dbReference type="SMART" id="SM00891"/>
    </source>
</evidence>
<dbReference type="GO" id="GO:0004518">
    <property type="term" value="F:nuclease activity"/>
    <property type="evidence" value="ECO:0007669"/>
    <property type="project" value="InterPro"/>
</dbReference>
<evidence type="ECO:0000313" key="3">
    <source>
        <dbReference type="EMBL" id="CAE8603169.1"/>
    </source>
</evidence>
<protein>
    <recommendedName>
        <fullName evidence="5">ERCC4 domain-containing protein</fullName>
    </recommendedName>
</protein>
<feature type="domain" description="Helix-hairpin-helix DNA-binding motif class 1" evidence="1">
    <location>
        <begin position="387"/>
        <end position="406"/>
    </location>
</feature>
<reference evidence="3" key="1">
    <citation type="submission" date="2021-02" db="EMBL/GenBank/DDBJ databases">
        <authorList>
            <person name="Dougan E. K."/>
            <person name="Rhodes N."/>
            <person name="Thang M."/>
            <person name="Chan C."/>
        </authorList>
    </citation>
    <scope>NUCLEOTIDE SEQUENCE</scope>
</reference>
<feature type="domain" description="Helix-hairpin-helix DNA-binding motif class 1" evidence="1">
    <location>
        <begin position="534"/>
        <end position="553"/>
    </location>
</feature>
<dbReference type="GO" id="GO:0006281">
    <property type="term" value="P:DNA repair"/>
    <property type="evidence" value="ECO:0007669"/>
    <property type="project" value="InterPro"/>
</dbReference>
<comment type="caution">
    <text evidence="3">The sequence shown here is derived from an EMBL/GenBank/DDBJ whole genome shotgun (WGS) entry which is preliminary data.</text>
</comment>
<sequence>MHRVFFIAGRWPRRAALRRGYVSETFEVQLRDSQKPISFTSRKTDADVLLSLKASNAKFAQSLLASGQAGRWSPKSRAWGHYLASKPAELGSEVIQEDTDLPASPVQESDGSAELDGLGSAEQVVESWNGVLVRVDSREKKLIEYMHSRKETEPFPFSVETLRVADVIIGSPPREIFIERKSLPDLVASVFDNRLYNQIGNKLFATDYERFRSVFIIEGGLSRLQLDCTPRRPYELKRRLVQATMVRLSIRDQIPVLRSNDIAGTFELIRILAAEYSKLIAWQPLQYSVRLDKPFRPRRGEDPKDVLADQLRCVRGVSRRAAQNLARKHKQGHMSAFISEMTAAEDPVQWLMEQSGTGSDALNRPTAALLAEALAGPEAVVREDFIRSLLEVDGISRETAMALVARFGTREALRLHIQAATDAVSALKAEMPNMNHVARCGLIFAVAGDEALAFERHRQRIAAVGGISAATAQLLAELYPDAARFCQALLSNPSAPEPVGRAMSMAKQGSRAAARRLVAAFLDGDALGWDDLVDRAATVKGLTRDSASSLVSSFKGSTDKLQEALQQDVAIQETRGPRTGLRRPQAEQLLQLLVETKQKDKNNNNTQTNNNNINKYCYYCCCCCAGSTHTQ</sequence>
<keyword evidence="4" id="KW-1185">Reference proteome</keyword>
<evidence type="ECO:0000259" key="1">
    <source>
        <dbReference type="SMART" id="SM00278"/>
    </source>
</evidence>
<feature type="non-terminal residue" evidence="3">
    <location>
        <position position="1"/>
    </location>
</feature>
<feature type="domain" description="Helix-hairpin-helix DNA-binding motif class 1" evidence="1">
    <location>
        <begin position="309"/>
        <end position="328"/>
    </location>
</feature>
<dbReference type="SUPFAM" id="SSF52980">
    <property type="entry name" value="Restriction endonuclease-like"/>
    <property type="match status" value="1"/>
</dbReference>
<dbReference type="OrthoDB" id="455573at2759"/>
<dbReference type="SMART" id="SM00278">
    <property type="entry name" value="HhH1"/>
    <property type="match status" value="4"/>
</dbReference>
<accession>A0A813EM90</accession>
<organism evidence="3 4">
    <name type="scientific">Polarella glacialis</name>
    <name type="common">Dinoflagellate</name>
    <dbReference type="NCBI Taxonomy" id="89957"/>
    <lineage>
        <taxon>Eukaryota</taxon>
        <taxon>Sar</taxon>
        <taxon>Alveolata</taxon>
        <taxon>Dinophyceae</taxon>
        <taxon>Suessiales</taxon>
        <taxon>Suessiaceae</taxon>
        <taxon>Polarella</taxon>
    </lineage>
</organism>
<dbReference type="SMART" id="SM00891">
    <property type="entry name" value="ERCC4"/>
    <property type="match status" value="1"/>
</dbReference>
<name>A0A813EM90_POLGL</name>
<dbReference type="Pfam" id="PF02732">
    <property type="entry name" value="ERCC4"/>
    <property type="match status" value="1"/>
</dbReference>